<evidence type="ECO:0000256" key="2">
    <source>
        <dbReference type="RuleBase" id="RU003457"/>
    </source>
</evidence>
<name>A0A1I1FXA7_9ACTN</name>
<evidence type="ECO:0000313" key="4">
    <source>
        <dbReference type="EMBL" id="SFC03945.1"/>
    </source>
</evidence>
<dbReference type="STRING" id="910347.SAMN05421773_101909"/>
<dbReference type="Proteomes" id="UP000199207">
    <property type="component" value="Unassembled WGS sequence"/>
</dbReference>
<dbReference type="InterPro" id="IPR011051">
    <property type="entry name" value="RmlC_Cupin_sf"/>
</dbReference>
<dbReference type="PANTHER" id="PTHR43212">
    <property type="entry name" value="QUERCETIN 2,3-DIOXYGENASE"/>
    <property type="match status" value="1"/>
</dbReference>
<comment type="similarity">
    <text evidence="1 2">Belongs to the pirin family.</text>
</comment>
<feature type="domain" description="Pirin N-terminal" evidence="3">
    <location>
        <begin position="18"/>
        <end position="120"/>
    </location>
</feature>
<dbReference type="SUPFAM" id="SSF51182">
    <property type="entry name" value="RmlC-like cupins"/>
    <property type="match status" value="1"/>
</dbReference>
<dbReference type="InterPro" id="IPR003829">
    <property type="entry name" value="Pirin_N_dom"/>
</dbReference>
<reference evidence="4 5" key="1">
    <citation type="submission" date="2016-10" db="EMBL/GenBank/DDBJ databases">
        <authorList>
            <person name="de Groot N.N."/>
        </authorList>
    </citation>
    <scope>NUCLEOTIDE SEQUENCE [LARGE SCALE GENOMIC DNA]</scope>
    <source>
        <strain evidence="4 5">CGMCC 4.5739</strain>
    </source>
</reference>
<gene>
    <name evidence="4" type="ORF">SAMN05421773_101909</name>
</gene>
<dbReference type="RefSeq" id="WP_093837233.1">
    <property type="nucleotide sequence ID" value="NZ_FOLM01000001.1"/>
</dbReference>
<organism evidence="4 5">
    <name type="scientific">Streptomyces aidingensis</name>
    <dbReference type="NCBI Taxonomy" id="910347"/>
    <lineage>
        <taxon>Bacteria</taxon>
        <taxon>Bacillati</taxon>
        <taxon>Actinomycetota</taxon>
        <taxon>Actinomycetes</taxon>
        <taxon>Kitasatosporales</taxon>
        <taxon>Streptomycetaceae</taxon>
        <taxon>Streptomyces</taxon>
    </lineage>
</organism>
<dbReference type="AlphaFoldDB" id="A0A1I1FXA7"/>
<keyword evidence="5" id="KW-1185">Reference proteome</keyword>
<evidence type="ECO:0000256" key="1">
    <source>
        <dbReference type="ARBA" id="ARBA00008416"/>
    </source>
</evidence>
<dbReference type="InterPro" id="IPR014710">
    <property type="entry name" value="RmlC-like_jellyroll"/>
</dbReference>
<dbReference type="Pfam" id="PF02678">
    <property type="entry name" value="Pirin"/>
    <property type="match status" value="1"/>
</dbReference>
<evidence type="ECO:0000259" key="3">
    <source>
        <dbReference type="Pfam" id="PF02678"/>
    </source>
</evidence>
<dbReference type="Gene3D" id="2.60.120.10">
    <property type="entry name" value="Jelly Rolls"/>
    <property type="match status" value="1"/>
</dbReference>
<dbReference type="EMBL" id="FOLM01000001">
    <property type="protein sequence ID" value="SFC03945.1"/>
    <property type="molecule type" value="Genomic_DNA"/>
</dbReference>
<dbReference type="InterPro" id="IPR012093">
    <property type="entry name" value="Pirin"/>
</dbReference>
<dbReference type="PANTHER" id="PTHR43212:SF3">
    <property type="entry name" value="QUERCETIN 2,3-DIOXYGENASE"/>
    <property type="match status" value="1"/>
</dbReference>
<accession>A0A1I1FXA7</accession>
<sequence>MLIIQRAAERYNGGDPAAGIDTWHAFAFAGFYDPDNLRFGSLTACNEEILAPGAGFAEHPHRDTEIVSWVLEGELRHEDSAGRSELVRAGDLQWLSAGSGVRHVERNAGPGTLRFLQMWLLPAKSGGEPGHRVVRRPLGEGGRRAGDGAAMARCPVPGADAVLHLWRPAPGGGPGPELPAAPWCYLHVARGGVSLVAPERPEGVRLAAGDAARVAPVGGSADPHPARLEQTEPGTELLVWEMHSTPGPPS</sequence>
<protein>
    <recommendedName>
        <fullName evidence="3">Pirin N-terminal domain-containing protein</fullName>
    </recommendedName>
</protein>
<dbReference type="OrthoDB" id="321327at2"/>
<evidence type="ECO:0000313" key="5">
    <source>
        <dbReference type="Proteomes" id="UP000199207"/>
    </source>
</evidence>
<proteinExistence type="inferred from homology"/>